<comment type="caution">
    <text evidence="1">The sequence shown here is derived from an EMBL/GenBank/DDBJ whole genome shotgun (WGS) entry which is preliminary data.</text>
</comment>
<dbReference type="Proteomes" id="UP001519887">
    <property type="component" value="Unassembled WGS sequence"/>
</dbReference>
<gene>
    <name evidence="1" type="ORF">K0U00_46760</name>
</gene>
<keyword evidence="2" id="KW-1185">Reference proteome</keyword>
<name>A0ABS7CLL9_9BACL</name>
<organism evidence="1 2">
    <name type="scientific">Paenibacillus sepulcri</name>
    <dbReference type="NCBI Taxonomy" id="359917"/>
    <lineage>
        <taxon>Bacteria</taxon>
        <taxon>Bacillati</taxon>
        <taxon>Bacillota</taxon>
        <taxon>Bacilli</taxon>
        <taxon>Bacillales</taxon>
        <taxon>Paenibacillaceae</taxon>
        <taxon>Paenibacillus</taxon>
    </lineage>
</organism>
<feature type="non-terminal residue" evidence="1">
    <location>
        <position position="177"/>
    </location>
</feature>
<accession>A0ABS7CLL9</accession>
<reference evidence="1 2" key="1">
    <citation type="submission" date="2021-07" db="EMBL/GenBank/DDBJ databases">
        <title>Paenibacillus radiodurans sp. nov., isolated from the southeastern edge of Tengger Desert.</title>
        <authorList>
            <person name="Zhang G."/>
        </authorList>
    </citation>
    <scope>NUCLEOTIDE SEQUENCE [LARGE SCALE GENOMIC DNA]</scope>
    <source>
        <strain evidence="1 2">CCM 7311</strain>
    </source>
</reference>
<dbReference type="EMBL" id="JAHZIK010003082">
    <property type="protein sequence ID" value="MBW7461585.1"/>
    <property type="molecule type" value="Genomic_DNA"/>
</dbReference>
<proteinExistence type="predicted"/>
<dbReference type="SUPFAM" id="SSF53795">
    <property type="entry name" value="PEP carboxykinase-like"/>
    <property type="match status" value="1"/>
</dbReference>
<sequence length="177" mass="19209">ATISVADLLPLWNAEAAPDEIWVVRGSAVMFHVPDVAIFRIEDGCSIAVSPFPESDPDKIRLYVLGTCMGVLLLQRGILPLHGSAVAIDGKAYAIVGHSGAGKSTLASVLLDRGCRLLSDDVIPVILNEDHMPIVLSSYPQQKLWQNSIDELGIHHTDCKPLFDRELKFAVPVRSGF</sequence>
<evidence type="ECO:0000313" key="2">
    <source>
        <dbReference type="Proteomes" id="UP001519887"/>
    </source>
</evidence>
<feature type="non-terminal residue" evidence="1">
    <location>
        <position position="1"/>
    </location>
</feature>
<evidence type="ECO:0000313" key="1">
    <source>
        <dbReference type="EMBL" id="MBW7461585.1"/>
    </source>
</evidence>
<protein>
    <submittedName>
        <fullName evidence="1">Aldolase</fullName>
    </submittedName>
</protein>
<dbReference type="InterPro" id="IPR027417">
    <property type="entry name" value="P-loop_NTPase"/>
</dbReference>
<dbReference type="Gene3D" id="3.40.50.300">
    <property type="entry name" value="P-loop containing nucleotide triphosphate hydrolases"/>
    <property type="match status" value="1"/>
</dbReference>